<protein>
    <submittedName>
        <fullName evidence="1">Uncharacterized protein</fullName>
    </submittedName>
</protein>
<evidence type="ECO:0000313" key="1">
    <source>
        <dbReference type="EMBL" id="KAJ1151663.1"/>
    </source>
</evidence>
<dbReference type="Gene3D" id="1.10.287.3160">
    <property type="match status" value="1"/>
</dbReference>
<organism evidence="1 2">
    <name type="scientific">Pleurodeles waltl</name>
    <name type="common">Iberian ribbed newt</name>
    <dbReference type="NCBI Taxonomy" id="8319"/>
    <lineage>
        <taxon>Eukaryota</taxon>
        <taxon>Metazoa</taxon>
        <taxon>Chordata</taxon>
        <taxon>Craniata</taxon>
        <taxon>Vertebrata</taxon>
        <taxon>Euteleostomi</taxon>
        <taxon>Amphibia</taxon>
        <taxon>Batrachia</taxon>
        <taxon>Caudata</taxon>
        <taxon>Salamandroidea</taxon>
        <taxon>Salamandridae</taxon>
        <taxon>Pleurodelinae</taxon>
        <taxon>Pleurodeles</taxon>
    </lineage>
</organism>
<name>A0AAV7RL14_PLEWA</name>
<keyword evidence="2" id="KW-1185">Reference proteome</keyword>
<gene>
    <name evidence="1" type="ORF">NDU88_004443</name>
</gene>
<dbReference type="EMBL" id="JANPWB010000009">
    <property type="protein sequence ID" value="KAJ1151663.1"/>
    <property type="molecule type" value="Genomic_DNA"/>
</dbReference>
<dbReference type="Proteomes" id="UP001066276">
    <property type="component" value="Chromosome 5"/>
</dbReference>
<reference evidence="1" key="1">
    <citation type="journal article" date="2022" name="bioRxiv">
        <title>Sequencing and chromosome-scale assembly of the giantPleurodeles waltlgenome.</title>
        <authorList>
            <person name="Brown T."/>
            <person name="Elewa A."/>
            <person name="Iarovenko S."/>
            <person name="Subramanian E."/>
            <person name="Araus A.J."/>
            <person name="Petzold A."/>
            <person name="Susuki M."/>
            <person name="Suzuki K.-i.T."/>
            <person name="Hayashi T."/>
            <person name="Toyoda A."/>
            <person name="Oliveira C."/>
            <person name="Osipova E."/>
            <person name="Leigh N.D."/>
            <person name="Simon A."/>
            <person name="Yun M.H."/>
        </authorList>
    </citation>
    <scope>NUCLEOTIDE SEQUENCE</scope>
    <source>
        <strain evidence="1">20211129_DDA</strain>
        <tissue evidence="1">Liver</tissue>
    </source>
</reference>
<sequence>MGKLYPLHNRQSGFPDSNLGDSFVTSLVGCTSLAEEAILRDPIDKKVDEYLKKVYSGSRLALWAGINVDYVVQSLILDLKTPYRTLDESYDISGVLDMIERQVGFLSHILFDVVRASVLS</sequence>
<comment type="caution">
    <text evidence="1">The sequence shown here is derived from an EMBL/GenBank/DDBJ whole genome shotgun (WGS) entry which is preliminary data.</text>
</comment>
<accession>A0AAV7RL14</accession>
<dbReference type="AlphaFoldDB" id="A0AAV7RL14"/>
<proteinExistence type="predicted"/>
<evidence type="ECO:0000313" key="2">
    <source>
        <dbReference type="Proteomes" id="UP001066276"/>
    </source>
</evidence>